<dbReference type="Proteomes" id="UP000214588">
    <property type="component" value="Unassembled WGS sequence"/>
</dbReference>
<dbReference type="Gene3D" id="2.70.150.10">
    <property type="entry name" value="Calcium-transporting ATPase, cytoplasmic transduction domain A"/>
    <property type="match status" value="1"/>
</dbReference>
<evidence type="ECO:0000256" key="9">
    <source>
        <dbReference type="ARBA" id="ARBA00022737"/>
    </source>
</evidence>
<dbReference type="InterPro" id="IPR036412">
    <property type="entry name" value="HAD-like_sf"/>
</dbReference>
<keyword evidence="18 22" id="KW-0472">Membrane</keyword>
<feature type="transmembrane region" description="Helical" evidence="22">
    <location>
        <begin position="175"/>
        <end position="194"/>
    </location>
</feature>
<keyword evidence="25" id="KW-1185">Reference proteome</keyword>
<dbReference type="Gene3D" id="3.40.1110.10">
    <property type="entry name" value="Calcium-transporting ATPase, cytoplasmic domain N"/>
    <property type="match status" value="1"/>
</dbReference>
<evidence type="ECO:0000259" key="23">
    <source>
        <dbReference type="PROSITE" id="PS50846"/>
    </source>
</evidence>
<evidence type="ECO:0000313" key="24">
    <source>
        <dbReference type="EMBL" id="OWZ84839.1"/>
    </source>
</evidence>
<keyword evidence="9" id="KW-0677">Repeat</keyword>
<sequence length="836" mass="90915">MTQDSIETAIKIEGMSCASCVKRVEDNLRKMDGIKEVNVNFATEKATIKYDPDVVSKKDLLKAIEKVGYKGELESKDDDKEDKEEVTLSIGGMTCAACQKRVRDGLNRLPGVVEANVNLTTEKAYVIYDPKITNVKAINDSILELGYEVEELAKESMISEESQAEKKAKEASFRMWFGVAFTGPLMVLMMIHMFLFEIPYYFAISAILGFPVIFIAGRETHKATLNNLRNLTANMDTLVTMGSLIPYLLSFLGFWFPITTFIEMAATILTLHLVGRFLEAKAKGRASEAIKRLLEMGAKEARVIRNGEEVDIPIDDVKLGDVMVVKPGEKIPTDGIVVEGHSFIDESMATGESLPVERTAGDEVIGATVNKQGTLQVEATKVGKDTFLSQVIKMVEEAQGTKVPIQEFADRVTGYFVPAVIIIALAAFSSWLVFPDFFVGIITQASEFLPWVNPDAPQFTLAFLAATAVLVISCPCALGLATPTALMVGSGLGAEHGVLIRNGESIQMMKDIDMIAFDKTGTITKGEPEVTDIIPVDGYSEQDIIYFGGSLEASSEHPLGEAITIKAKEEAKEKGFQLAKAEKFSSVTGKGVQGLVDDKEVLVGSRKLMTDEGIDVSMLEDEMTQLEKEAKTAMLVSVSGELLGIIAVSDTLKEDSKKAIEEIEKMGHTTCMITGDNDRTADAIAKEVGISRTVSNVLPDEKVEEIKRLQKEHGLVAMVGDGINDAPALKQADVGIAIGTGTDVAIEAADITLIRGDLSAVVSGIKLSRSTFRKIKENYFWAWFYNAVAIPLAFFGLLHPIIGAAAMAFSSINVILNSIRLKKMDISPPRPAIEEE</sequence>
<evidence type="ECO:0000256" key="1">
    <source>
        <dbReference type="ARBA" id="ARBA00004651"/>
    </source>
</evidence>
<keyword evidence="12 22" id="KW-0067">ATP-binding</keyword>
<dbReference type="GO" id="GO:0005524">
    <property type="term" value="F:ATP binding"/>
    <property type="evidence" value="ECO:0007669"/>
    <property type="project" value="UniProtKB-UniRule"/>
</dbReference>
<dbReference type="InterPro" id="IPR018303">
    <property type="entry name" value="ATPase_P-typ_P_site"/>
</dbReference>
<dbReference type="InterPro" id="IPR023298">
    <property type="entry name" value="ATPase_P-typ_TM_dom_sf"/>
</dbReference>
<protein>
    <recommendedName>
        <fullName evidence="4">Copper-exporting P-type ATPase</fullName>
        <ecNumber evidence="3">7.2.2.8</ecNumber>
    </recommendedName>
    <alternativeName>
        <fullName evidence="19">Copper-exporting P-type ATPase A</fullName>
    </alternativeName>
    <alternativeName>
        <fullName evidence="20">Cu(+)-exporting ATPase</fullName>
    </alternativeName>
</protein>
<dbReference type="FunFam" id="2.70.150.10:FF:000020">
    <property type="entry name" value="Copper-exporting P-type ATPase A"/>
    <property type="match status" value="1"/>
</dbReference>
<dbReference type="SUPFAM" id="SSF55008">
    <property type="entry name" value="HMA, heavy metal-associated domain"/>
    <property type="match status" value="2"/>
</dbReference>
<dbReference type="SFLD" id="SFLDS00003">
    <property type="entry name" value="Haloacid_Dehalogenase"/>
    <property type="match status" value="1"/>
</dbReference>
<dbReference type="SUPFAM" id="SSF56784">
    <property type="entry name" value="HAD-like"/>
    <property type="match status" value="1"/>
</dbReference>
<dbReference type="PRINTS" id="PR00941">
    <property type="entry name" value="CDATPASE"/>
</dbReference>
<dbReference type="GO" id="GO:0055070">
    <property type="term" value="P:copper ion homeostasis"/>
    <property type="evidence" value="ECO:0007669"/>
    <property type="project" value="TreeGrafter"/>
</dbReference>
<keyword evidence="10 22" id="KW-0547">Nucleotide-binding</keyword>
<dbReference type="OrthoDB" id="9813266at2"/>
<keyword evidence="5" id="KW-0813">Transport</keyword>
<evidence type="ECO:0000313" key="25">
    <source>
        <dbReference type="Proteomes" id="UP000214588"/>
    </source>
</evidence>
<evidence type="ECO:0000256" key="5">
    <source>
        <dbReference type="ARBA" id="ARBA00022448"/>
    </source>
</evidence>
<dbReference type="PANTHER" id="PTHR43520:SF8">
    <property type="entry name" value="P-TYPE CU(+) TRANSPORTER"/>
    <property type="match status" value="1"/>
</dbReference>
<feature type="transmembrane region" description="Helical" evidence="22">
    <location>
        <begin position="261"/>
        <end position="278"/>
    </location>
</feature>
<evidence type="ECO:0000256" key="13">
    <source>
        <dbReference type="ARBA" id="ARBA00022842"/>
    </source>
</evidence>
<organism evidence="24 25">
    <name type="scientific">Natranaerobius trueperi</name>
    <dbReference type="NCBI Taxonomy" id="759412"/>
    <lineage>
        <taxon>Bacteria</taxon>
        <taxon>Bacillati</taxon>
        <taxon>Bacillota</taxon>
        <taxon>Clostridia</taxon>
        <taxon>Natranaerobiales</taxon>
        <taxon>Natranaerobiaceae</taxon>
        <taxon>Natranaerobius</taxon>
    </lineage>
</organism>
<keyword evidence="14" id="KW-1278">Translocase</keyword>
<dbReference type="InterPro" id="IPR006121">
    <property type="entry name" value="HMA_dom"/>
</dbReference>
<evidence type="ECO:0000256" key="19">
    <source>
        <dbReference type="ARBA" id="ARBA00029719"/>
    </source>
</evidence>
<comment type="subcellular location">
    <subcellularLocation>
        <location evidence="1">Cell membrane</location>
        <topology evidence="1">Multi-pass membrane protein</topology>
    </subcellularLocation>
</comment>
<dbReference type="InterPro" id="IPR027256">
    <property type="entry name" value="P-typ_ATPase_IB"/>
</dbReference>
<keyword evidence="16" id="KW-0186">Copper</keyword>
<dbReference type="InterPro" id="IPR036163">
    <property type="entry name" value="HMA_dom_sf"/>
</dbReference>
<evidence type="ECO:0000256" key="3">
    <source>
        <dbReference type="ARBA" id="ARBA00012517"/>
    </source>
</evidence>
<dbReference type="EMBL" id="NIQC01000001">
    <property type="protein sequence ID" value="OWZ84839.1"/>
    <property type="molecule type" value="Genomic_DNA"/>
</dbReference>
<dbReference type="AlphaFoldDB" id="A0A226C310"/>
<dbReference type="EC" id="7.2.2.8" evidence="3"/>
<dbReference type="Pfam" id="PF00122">
    <property type="entry name" value="E1-E2_ATPase"/>
    <property type="match status" value="1"/>
</dbReference>
<dbReference type="SUPFAM" id="SSF81665">
    <property type="entry name" value="Calcium ATPase, transmembrane domain M"/>
    <property type="match status" value="1"/>
</dbReference>
<comment type="caution">
    <text evidence="24">The sequence shown here is derived from an EMBL/GenBank/DDBJ whole genome shotgun (WGS) entry which is preliminary data.</text>
</comment>
<dbReference type="InterPro" id="IPR001757">
    <property type="entry name" value="P_typ_ATPase"/>
</dbReference>
<dbReference type="InterPro" id="IPR008250">
    <property type="entry name" value="ATPase_P-typ_transduc_dom_A_sf"/>
</dbReference>
<reference evidence="24 25" key="1">
    <citation type="submission" date="2017-06" db="EMBL/GenBank/DDBJ databases">
        <title>Draft Genome Sequence of Natranaerobius trueperi halophilic, alkalithermophilic bacteria from soda lakes.</title>
        <authorList>
            <person name="Zhao B."/>
        </authorList>
    </citation>
    <scope>NUCLEOTIDE SEQUENCE [LARGE SCALE GENOMIC DNA]</scope>
    <source>
        <strain evidence="24 25">DSM 18760</strain>
    </source>
</reference>
<evidence type="ECO:0000256" key="6">
    <source>
        <dbReference type="ARBA" id="ARBA00022475"/>
    </source>
</evidence>
<evidence type="ECO:0000256" key="11">
    <source>
        <dbReference type="ARBA" id="ARBA00022796"/>
    </source>
</evidence>
<evidence type="ECO:0000256" key="10">
    <source>
        <dbReference type="ARBA" id="ARBA00022741"/>
    </source>
</evidence>
<evidence type="ECO:0000256" key="2">
    <source>
        <dbReference type="ARBA" id="ARBA00006024"/>
    </source>
</evidence>
<comment type="catalytic activity">
    <reaction evidence="21">
        <text>Cu(+)(in) + ATP + H2O = Cu(+)(out) + ADP + phosphate + H(+)</text>
        <dbReference type="Rhea" id="RHEA:25792"/>
        <dbReference type="ChEBI" id="CHEBI:15377"/>
        <dbReference type="ChEBI" id="CHEBI:15378"/>
        <dbReference type="ChEBI" id="CHEBI:30616"/>
        <dbReference type="ChEBI" id="CHEBI:43474"/>
        <dbReference type="ChEBI" id="CHEBI:49552"/>
        <dbReference type="ChEBI" id="CHEBI:456216"/>
        <dbReference type="EC" id="7.2.2.8"/>
    </reaction>
</comment>
<accession>A0A226C310</accession>
<dbReference type="Pfam" id="PF00702">
    <property type="entry name" value="Hydrolase"/>
    <property type="match status" value="1"/>
</dbReference>
<keyword evidence="13" id="KW-0460">Magnesium</keyword>
<evidence type="ECO:0000256" key="15">
    <source>
        <dbReference type="ARBA" id="ARBA00022989"/>
    </source>
</evidence>
<keyword evidence="17" id="KW-0406">Ion transport</keyword>
<dbReference type="Gene3D" id="3.40.50.1000">
    <property type="entry name" value="HAD superfamily/HAD-like"/>
    <property type="match status" value="1"/>
</dbReference>
<dbReference type="PROSITE" id="PS00154">
    <property type="entry name" value="ATPASE_E1_E2"/>
    <property type="match status" value="1"/>
</dbReference>
<dbReference type="Gene3D" id="3.30.70.100">
    <property type="match status" value="2"/>
</dbReference>
<keyword evidence="7 22" id="KW-0812">Transmembrane</keyword>
<feature type="domain" description="HMA" evidence="23">
    <location>
        <begin position="6"/>
        <end position="72"/>
    </location>
</feature>
<dbReference type="GO" id="GO:0043682">
    <property type="term" value="F:P-type divalent copper transporter activity"/>
    <property type="evidence" value="ECO:0007669"/>
    <property type="project" value="TreeGrafter"/>
</dbReference>
<dbReference type="GO" id="GO:0140581">
    <property type="term" value="F:P-type monovalent copper transporter activity"/>
    <property type="evidence" value="ECO:0007669"/>
    <property type="project" value="UniProtKB-EC"/>
</dbReference>
<dbReference type="GO" id="GO:0005507">
    <property type="term" value="F:copper ion binding"/>
    <property type="evidence" value="ECO:0007669"/>
    <property type="project" value="InterPro"/>
</dbReference>
<dbReference type="RefSeq" id="WP_089022263.1">
    <property type="nucleotide sequence ID" value="NZ_NIQC01000001.1"/>
</dbReference>
<keyword evidence="11" id="KW-0187">Copper transport</keyword>
<evidence type="ECO:0000256" key="18">
    <source>
        <dbReference type="ARBA" id="ARBA00023136"/>
    </source>
</evidence>
<evidence type="ECO:0000256" key="22">
    <source>
        <dbReference type="RuleBase" id="RU362081"/>
    </source>
</evidence>
<dbReference type="NCBIfam" id="TIGR01494">
    <property type="entry name" value="ATPase_P-type"/>
    <property type="match status" value="1"/>
</dbReference>
<evidence type="ECO:0000256" key="20">
    <source>
        <dbReference type="ARBA" id="ARBA00033239"/>
    </source>
</evidence>
<comment type="similarity">
    <text evidence="2 22">Belongs to the cation transport ATPase (P-type) (TC 3.A.3) family. Type IB subfamily.</text>
</comment>
<feature type="transmembrane region" description="Helical" evidence="22">
    <location>
        <begin position="459"/>
        <end position="481"/>
    </location>
</feature>
<dbReference type="FunFam" id="3.30.70.100:FF:000005">
    <property type="entry name" value="Copper-exporting P-type ATPase A"/>
    <property type="match status" value="2"/>
</dbReference>
<dbReference type="InterPro" id="IPR044492">
    <property type="entry name" value="P_typ_ATPase_HD_dom"/>
</dbReference>
<dbReference type="Pfam" id="PF00403">
    <property type="entry name" value="HMA"/>
    <property type="match status" value="2"/>
</dbReference>
<evidence type="ECO:0000256" key="21">
    <source>
        <dbReference type="ARBA" id="ARBA00049289"/>
    </source>
</evidence>
<feature type="transmembrane region" description="Helical" evidence="22">
    <location>
        <begin position="200"/>
        <end position="217"/>
    </location>
</feature>
<dbReference type="InterPro" id="IPR017969">
    <property type="entry name" value="Heavy-metal-associated_CS"/>
</dbReference>
<feature type="transmembrane region" description="Helical" evidence="22">
    <location>
        <begin position="238"/>
        <end position="255"/>
    </location>
</feature>
<dbReference type="InterPro" id="IPR059000">
    <property type="entry name" value="ATPase_P-type_domA"/>
</dbReference>
<evidence type="ECO:0000256" key="7">
    <source>
        <dbReference type="ARBA" id="ARBA00022692"/>
    </source>
</evidence>
<dbReference type="PROSITE" id="PS50846">
    <property type="entry name" value="HMA_2"/>
    <property type="match status" value="2"/>
</dbReference>
<keyword evidence="15 22" id="KW-1133">Transmembrane helix</keyword>
<dbReference type="NCBIfam" id="TIGR01525">
    <property type="entry name" value="ATPase-IB_hvy"/>
    <property type="match status" value="1"/>
</dbReference>
<dbReference type="CDD" id="cd00371">
    <property type="entry name" value="HMA"/>
    <property type="match status" value="2"/>
</dbReference>
<feature type="transmembrane region" description="Helical" evidence="22">
    <location>
        <begin position="412"/>
        <end position="434"/>
    </location>
</feature>
<dbReference type="InterPro" id="IPR006122">
    <property type="entry name" value="HMA_Cu_ion-bd"/>
</dbReference>
<name>A0A226C310_9FIRM</name>
<dbReference type="SFLD" id="SFLDF00027">
    <property type="entry name" value="p-type_atpase"/>
    <property type="match status" value="1"/>
</dbReference>
<feature type="transmembrane region" description="Helical" evidence="22">
    <location>
        <begin position="778"/>
        <end position="795"/>
    </location>
</feature>
<evidence type="ECO:0000256" key="8">
    <source>
        <dbReference type="ARBA" id="ARBA00022723"/>
    </source>
</evidence>
<dbReference type="GO" id="GO:0005886">
    <property type="term" value="C:plasma membrane"/>
    <property type="evidence" value="ECO:0007669"/>
    <property type="project" value="UniProtKB-SubCell"/>
</dbReference>
<evidence type="ECO:0000256" key="17">
    <source>
        <dbReference type="ARBA" id="ARBA00023065"/>
    </source>
</evidence>
<keyword evidence="6 22" id="KW-1003">Cell membrane</keyword>
<dbReference type="GO" id="GO:0016887">
    <property type="term" value="F:ATP hydrolysis activity"/>
    <property type="evidence" value="ECO:0007669"/>
    <property type="project" value="InterPro"/>
</dbReference>
<dbReference type="PANTHER" id="PTHR43520">
    <property type="entry name" value="ATP7, ISOFORM B"/>
    <property type="match status" value="1"/>
</dbReference>
<keyword evidence="8 22" id="KW-0479">Metal-binding</keyword>
<dbReference type="SFLD" id="SFLDG00002">
    <property type="entry name" value="C1.7:_P-type_atpase_like"/>
    <property type="match status" value="1"/>
</dbReference>
<dbReference type="InterPro" id="IPR023299">
    <property type="entry name" value="ATPase_P-typ_cyto_dom_N"/>
</dbReference>
<dbReference type="PROSITE" id="PS01047">
    <property type="entry name" value="HMA_1"/>
    <property type="match status" value="2"/>
</dbReference>
<proteinExistence type="inferred from homology"/>
<dbReference type="NCBIfam" id="TIGR00003">
    <property type="entry name" value="copper ion binding protein"/>
    <property type="match status" value="2"/>
</dbReference>
<gene>
    <name evidence="24" type="ORF">CDO51_00070</name>
</gene>
<dbReference type="PRINTS" id="PR00119">
    <property type="entry name" value="CATATPASE"/>
</dbReference>
<evidence type="ECO:0000256" key="16">
    <source>
        <dbReference type="ARBA" id="ARBA00023008"/>
    </source>
</evidence>
<dbReference type="SUPFAM" id="SSF81653">
    <property type="entry name" value="Calcium ATPase, transduction domain A"/>
    <property type="match status" value="1"/>
</dbReference>
<evidence type="ECO:0000256" key="12">
    <source>
        <dbReference type="ARBA" id="ARBA00022840"/>
    </source>
</evidence>
<evidence type="ECO:0000256" key="4">
    <source>
        <dbReference type="ARBA" id="ARBA00015102"/>
    </source>
</evidence>
<feature type="domain" description="HMA" evidence="23">
    <location>
        <begin position="84"/>
        <end position="150"/>
    </location>
</feature>
<dbReference type="CDD" id="cd02094">
    <property type="entry name" value="P-type_ATPase_Cu-like"/>
    <property type="match status" value="1"/>
</dbReference>
<evidence type="ECO:0000256" key="14">
    <source>
        <dbReference type="ARBA" id="ARBA00022967"/>
    </source>
</evidence>
<dbReference type="InterPro" id="IPR023214">
    <property type="entry name" value="HAD_sf"/>
</dbReference>